<protein>
    <recommendedName>
        <fullName evidence="5">DDE-1 domain-containing protein</fullName>
    </recommendedName>
</protein>
<keyword evidence="4" id="KW-1185">Reference proteome</keyword>
<accession>A0ABR2GKA0</accession>
<evidence type="ECO:0000313" key="2">
    <source>
        <dbReference type="EMBL" id="KAK8834353.1"/>
    </source>
</evidence>
<reference evidence="2 4" key="1">
    <citation type="submission" date="2024-04" db="EMBL/GenBank/DDBJ databases">
        <title>Tritrichomonas musculus Genome.</title>
        <authorList>
            <person name="Alves-Ferreira E."/>
            <person name="Grigg M."/>
            <person name="Lorenzi H."/>
            <person name="Galac M."/>
        </authorList>
    </citation>
    <scope>NUCLEOTIDE SEQUENCE [LARGE SCALE GENOMIC DNA]</scope>
    <source>
        <strain evidence="2 4">EAF2021</strain>
    </source>
</reference>
<sequence length="109" mass="12344">MIKNIVYENQHLIYNVDETSCFTNKKGKIIIPEGRYMPFVGENQAIGHITAVLCCNAAGEALRPLIILPTLINLQPELKDLQNQCIFASSSSGWMIYKNFFDLEYIICS</sequence>
<evidence type="ECO:0008006" key="5">
    <source>
        <dbReference type="Google" id="ProtNLM"/>
    </source>
</evidence>
<organism evidence="2 4">
    <name type="scientific">Tritrichomonas musculus</name>
    <dbReference type="NCBI Taxonomy" id="1915356"/>
    <lineage>
        <taxon>Eukaryota</taxon>
        <taxon>Metamonada</taxon>
        <taxon>Parabasalia</taxon>
        <taxon>Tritrichomonadida</taxon>
        <taxon>Tritrichomonadidae</taxon>
        <taxon>Tritrichomonas</taxon>
    </lineage>
</organism>
<evidence type="ECO:0000313" key="3">
    <source>
        <dbReference type="EMBL" id="KAK8886338.1"/>
    </source>
</evidence>
<gene>
    <name evidence="2" type="ORF">M9Y10_031346</name>
    <name evidence="1" type="ORF">M9Y10_033242</name>
    <name evidence="3" type="ORF">M9Y10_041801</name>
</gene>
<evidence type="ECO:0000313" key="4">
    <source>
        <dbReference type="Proteomes" id="UP001470230"/>
    </source>
</evidence>
<dbReference type="Proteomes" id="UP001470230">
    <property type="component" value="Unassembled WGS sequence"/>
</dbReference>
<comment type="caution">
    <text evidence="2">The sequence shown here is derived from an EMBL/GenBank/DDBJ whole genome shotgun (WGS) entry which is preliminary data.</text>
</comment>
<name>A0ABR2GKA0_9EUKA</name>
<dbReference type="EMBL" id="JAPFFF010000423">
    <property type="protein sequence ID" value="KAK8834353.1"/>
    <property type="molecule type" value="Genomic_DNA"/>
</dbReference>
<dbReference type="EMBL" id="JAPFFF010000007">
    <property type="protein sequence ID" value="KAK8886338.1"/>
    <property type="molecule type" value="Genomic_DNA"/>
</dbReference>
<dbReference type="EMBL" id="JAPFFF010000482">
    <property type="protein sequence ID" value="KAK8834171.1"/>
    <property type="molecule type" value="Genomic_DNA"/>
</dbReference>
<evidence type="ECO:0000313" key="1">
    <source>
        <dbReference type="EMBL" id="KAK8834171.1"/>
    </source>
</evidence>
<proteinExistence type="predicted"/>